<dbReference type="InterPro" id="IPR019239">
    <property type="entry name" value="VapB_antitoxin"/>
</dbReference>
<dbReference type="OrthoDB" id="9813767at2"/>
<name>A0A516G6E8_9MICO</name>
<evidence type="ECO:0000313" key="2">
    <source>
        <dbReference type="Proteomes" id="UP000315395"/>
    </source>
</evidence>
<dbReference type="RefSeq" id="WP_143781623.1">
    <property type="nucleotide sequence ID" value="NZ_CP041616.1"/>
</dbReference>
<evidence type="ECO:0000313" key="1">
    <source>
        <dbReference type="EMBL" id="QDO86960.1"/>
    </source>
</evidence>
<sequence length="88" mass="9504">MRTTVTIDEHLLAEAKILAARGHRTIGSVLEDALRLLLAEHSRRAEVAGDFSLPTFEPDDPGVRPGIDLLDREALAEALGDNTTASRS</sequence>
<dbReference type="AlphaFoldDB" id="A0A516G6E8"/>
<dbReference type="Pfam" id="PF09957">
    <property type="entry name" value="VapB_antitoxin"/>
    <property type="match status" value="1"/>
</dbReference>
<dbReference type="Proteomes" id="UP000315395">
    <property type="component" value="Chromosome"/>
</dbReference>
<protein>
    <submittedName>
        <fullName evidence="1">CopG family transcriptional regulator</fullName>
    </submittedName>
</protein>
<gene>
    <name evidence="1" type="ORF">FNH13_00380</name>
</gene>
<keyword evidence="2" id="KW-1185">Reference proteome</keyword>
<organism evidence="1 2">
    <name type="scientific">Ornithinimicrobium ciconiae</name>
    <dbReference type="NCBI Taxonomy" id="2594265"/>
    <lineage>
        <taxon>Bacteria</taxon>
        <taxon>Bacillati</taxon>
        <taxon>Actinomycetota</taxon>
        <taxon>Actinomycetes</taxon>
        <taxon>Micrococcales</taxon>
        <taxon>Ornithinimicrobiaceae</taxon>
        <taxon>Ornithinimicrobium</taxon>
    </lineage>
</organism>
<proteinExistence type="predicted"/>
<accession>A0A516G6E8</accession>
<reference evidence="1 2" key="1">
    <citation type="submission" date="2019-07" db="EMBL/GenBank/DDBJ databases">
        <title>complete genome sequencing of Ornithinimicrobium sp. H23M54.</title>
        <authorList>
            <person name="Bae J.-W."/>
            <person name="Lee S.-Y."/>
        </authorList>
    </citation>
    <scope>NUCLEOTIDE SEQUENCE [LARGE SCALE GENOMIC DNA]</scope>
    <source>
        <strain evidence="1 2">H23M54</strain>
    </source>
</reference>
<dbReference type="EMBL" id="CP041616">
    <property type="protein sequence ID" value="QDO86960.1"/>
    <property type="molecule type" value="Genomic_DNA"/>
</dbReference>
<dbReference type="KEGG" id="orz:FNH13_00380"/>